<feature type="domain" description="Mechanosensitive ion channel MscS C-terminal" evidence="9">
    <location>
        <begin position="187"/>
        <end position="263"/>
    </location>
</feature>
<evidence type="ECO:0000256" key="7">
    <source>
        <dbReference type="RuleBase" id="RU369025"/>
    </source>
</evidence>
<dbReference type="GO" id="GO:0005886">
    <property type="term" value="C:plasma membrane"/>
    <property type="evidence" value="ECO:0007669"/>
    <property type="project" value="UniProtKB-SubCell"/>
</dbReference>
<dbReference type="InterPro" id="IPR006685">
    <property type="entry name" value="MscS_channel_2nd"/>
</dbReference>
<dbReference type="GO" id="GO:0008381">
    <property type="term" value="F:mechanosensitive monoatomic ion channel activity"/>
    <property type="evidence" value="ECO:0007669"/>
    <property type="project" value="InterPro"/>
</dbReference>
<dbReference type="Pfam" id="PF05552">
    <property type="entry name" value="MS_channel_1st_1"/>
    <property type="match status" value="1"/>
</dbReference>
<dbReference type="Pfam" id="PF00924">
    <property type="entry name" value="MS_channel_2nd"/>
    <property type="match status" value="1"/>
</dbReference>
<name>A0A5E4SVR4_9BURK</name>
<dbReference type="Pfam" id="PF21088">
    <property type="entry name" value="MS_channel_1st"/>
    <property type="match status" value="1"/>
</dbReference>
<organism evidence="11 12">
    <name type="scientific">Pandoraea cepalis</name>
    <dbReference type="NCBI Taxonomy" id="2508294"/>
    <lineage>
        <taxon>Bacteria</taxon>
        <taxon>Pseudomonadati</taxon>
        <taxon>Pseudomonadota</taxon>
        <taxon>Betaproteobacteria</taxon>
        <taxon>Burkholderiales</taxon>
        <taxon>Burkholderiaceae</taxon>
        <taxon>Pandoraea</taxon>
    </lineage>
</organism>
<comment type="subunit">
    <text evidence="7">Homoheptamer.</text>
</comment>
<comment type="function">
    <text evidence="7">Mechanosensitive channel that participates in the regulation of osmotic pressure changes within the cell, opening in response to stretch forces in the membrane lipid bilayer, without the need for other proteins. Contributes to normal resistance to hypoosmotic shock. Forms an ion channel of 1.0 nanosiemens conductance with a slight preference for anions.</text>
</comment>
<comment type="subcellular location">
    <subcellularLocation>
        <location evidence="7">Cell inner membrane</location>
        <topology evidence="7">Multi-pass membrane protein</topology>
    </subcellularLocation>
    <subcellularLocation>
        <location evidence="1">Cell membrane</location>
        <topology evidence="1">Multi-pass membrane protein</topology>
    </subcellularLocation>
</comment>
<evidence type="ECO:0000256" key="1">
    <source>
        <dbReference type="ARBA" id="ARBA00004651"/>
    </source>
</evidence>
<gene>
    <name evidence="11" type="ORF">PCE31107_01049</name>
</gene>
<dbReference type="SUPFAM" id="SSF82861">
    <property type="entry name" value="Mechanosensitive channel protein MscS (YggB), transmembrane region"/>
    <property type="match status" value="1"/>
</dbReference>
<keyword evidence="5 7" id="KW-1133">Transmembrane helix</keyword>
<dbReference type="InterPro" id="IPR023408">
    <property type="entry name" value="MscS_beta-dom_sf"/>
</dbReference>
<evidence type="ECO:0000313" key="12">
    <source>
        <dbReference type="Proteomes" id="UP000396788"/>
    </source>
</evidence>
<keyword evidence="7" id="KW-0406">Ion transport</keyword>
<dbReference type="InterPro" id="IPR011066">
    <property type="entry name" value="MscS_channel_C_sf"/>
</dbReference>
<keyword evidence="4 7" id="KW-0812">Transmembrane</keyword>
<dbReference type="PANTHER" id="PTHR30221:SF8">
    <property type="entry name" value="SMALL-CONDUCTANCE MECHANOSENSITIVE CHANNEL"/>
    <property type="match status" value="1"/>
</dbReference>
<sequence length="291" mass="31430">MTEVTPPLASFDAVMGFLAANAVRYGLSLVQAVLILLIGFWIAKRLARFVHRTLSRSPHFDATLKPLIESIALWSVRIITLVAVLAQFGVQTASIIAVLGAAGLAIGLALQGTLQNIAAGTMLLVLRPFRNGDYITAGTTVAGTVDEIGLFTTTLTNADGIYVCVPNNQIWGQPITNYSRNATRRMEVTVGIALDDDLDTAMTALRAHVAEDARVLDKPAPEVMVKQVSDSAVIVNVRVWSLLGNYWGLYWDLQRGVKDTVEAVGCSLPYPTRTVMHVPAQPMPDAPPSRH</sequence>
<dbReference type="Pfam" id="PF21082">
    <property type="entry name" value="MS_channel_3rd"/>
    <property type="match status" value="1"/>
</dbReference>
<dbReference type="Gene3D" id="1.10.287.1260">
    <property type="match status" value="1"/>
</dbReference>
<protein>
    <recommendedName>
        <fullName evidence="7">Small-conductance mechanosensitive channel</fullName>
    </recommendedName>
</protein>
<dbReference type="SUPFAM" id="SSF50182">
    <property type="entry name" value="Sm-like ribonucleoproteins"/>
    <property type="match status" value="1"/>
</dbReference>
<reference evidence="11 12" key="1">
    <citation type="submission" date="2019-08" db="EMBL/GenBank/DDBJ databases">
        <authorList>
            <person name="Peeters C."/>
        </authorList>
    </citation>
    <scope>NUCLEOTIDE SEQUENCE [LARGE SCALE GENOMIC DNA]</scope>
    <source>
        <strain evidence="11 12">LMG 31107</strain>
    </source>
</reference>
<dbReference type="AlphaFoldDB" id="A0A5E4SVR4"/>
<evidence type="ECO:0000259" key="10">
    <source>
        <dbReference type="Pfam" id="PF21088"/>
    </source>
</evidence>
<feature type="domain" description="Mechanosensitive ion channel MscS" evidence="8">
    <location>
        <begin position="113"/>
        <end position="180"/>
    </location>
</feature>
<keyword evidence="6 7" id="KW-0472">Membrane</keyword>
<dbReference type="EMBL" id="CABPRY010000002">
    <property type="protein sequence ID" value="VVD79727.1"/>
    <property type="molecule type" value="Genomic_DNA"/>
</dbReference>
<evidence type="ECO:0000256" key="5">
    <source>
        <dbReference type="ARBA" id="ARBA00022989"/>
    </source>
</evidence>
<evidence type="ECO:0000259" key="9">
    <source>
        <dbReference type="Pfam" id="PF21082"/>
    </source>
</evidence>
<keyword evidence="3" id="KW-1003">Cell membrane</keyword>
<dbReference type="RefSeq" id="WP_150607012.1">
    <property type="nucleotide sequence ID" value="NZ_CABPRY010000002.1"/>
</dbReference>
<evidence type="ECO:0000259" key="8">
    <source>
        <dbReference type="Pfam" id="PF00924"/>
    </source>
</evidence>
<dbReference type="InterPro" id="IPR045275">
    <property type="entry name" value="MscS_archaea/bacteria_type"/>
</dbReference>
<dbReference type="Gene3D" id="3.30.70.100">
    <property type="match status" value="1"/>
</dbReference>
<evidence type="ECO:0000256" key="6">
    <source>
        <dbReference type="ARBA" id="ARBA00023136"/>
    </source>
</evidence>
<feature type="domain" description="Mechanosensitive ion channel transmembrane helices 2/3" evidence="10">
    <location>
        <begin position="78"/>
        <end position="111"/>
    </location>
</feature>
<dbReference type="InterPro" id="IPR010920">
    <property type="entry name" value="LSM_dom_sf"/>
</dbReference>
<dbReference type="InterPro" id="IPR008910">
    <property type="entry name" value="MSC_TM_helix"/>
</dbReference>
<keyword evidence="7" id="KW-0813">Transport</keyword>
<dbReference type="SUPFAM" id="SSF82689">
    <property type="entry name" value="Mechanosensitive channel protein MscS (YggB), C-terminal domain"/>
    <property type="match status" value="1"/>
</dbReference>
<keyword evidence="7" id="KW-0997">Cell inner membrane</keyword>
<dbReference type="Proteomes" id="UP000396788">
    <property type="component" value="Unassembled WGS sequence"/>
</dbReference>
<evidence type="ECO:0000256" key="2">
    <source>
        <dbReference type="ARBA" id="ARBA00008017"/>
    </source>
</evidence>
<keyword evidence="7" id="KW-0407">Ion channel</keyword>
<dbReference type="InterPro" id="IPR049142">
    <property type="entry name" value="MS_channel_1st"/>
</dbReference>
<comment type="similarity">
    <text evidence="2 7">Belongs to the MscS (TC 1.A.23) family.</text>
</comment>
<evidence type="ECO:0000256" key="3">
    <source>
        <dbReference type="ARBA" id="ARBA00022475"/>
    </source>
</evidence>
<dbReference type="Gene3D" id="2.30.30.60">
    <property type="match status" value="1"/>
</dbReference>
<dbReference type="PANTHER" id="PTHR30221">
    <property type="entry name" value="SMALL-CONDUCTANCE MECHANOSENSITIVE CHANNEL"/>
    <property type="match status" value="1"/>
</dbReference>
<accession>A0A5E4SVR4</accession>
<evidence type="ECO:0000313" key="11">
    <source>
        <dbReference type="EMBL" id="VVD79727.1"/>
    </source>
</evidence>
<comment type="caution">
    <text evidence="7">Lacks conserved residue(s) required for the propagation of feature annotation.</text>
</comment>
<proteinExistence type="inferred from homology"/>
<evidence type="ECO:0000256" key="4">
    <source>
        <dbReference type="ARBA" id="ARBA00022692"/>
    </source>
</evidence>
<feature type="transmembrane region" description="Helical" evidence="7">
    <location>
        <begin position="22"/>
        <end position="43"/>
    </location>
</feature>
<dbReference type="InterPro" id="IPR049278">
    <property type="entry name" value="MS_channel_C"/>
</dbReference>
<dbReference type="InterPro" id="IPR011014">
    <property type="entry name" value="MscS_channel_TM-2"/>
</dbReference>